<comment type="caution">
    <text evidence="1">The sequence shown here is derived from an EMBL/GenBank/DDBJ whole genome shotgun (WGS) entry which is preliminary data.</text>
</comment>
<proteinExistence type="predicted"/>
<organism evidence="1 2">
    <name type="scientific">Candidatus Uhrbacteria bacterium CG10_big_fil_rev_8_21_14_0_10_50_16</name>
    <dbReference type="NCBI Taxonomy" id="1975039"/>
    <lineage>
        <taxon>Bacteria</taxon>
        <taxon>Candidatus Uhriibacteriota</taxon>
    </lineage>
</organism>
<reference evidence="1 2" key="1">
    <citation type="submission" date="2017-09" db="EMBL/GenBank/DDBJ databases">
        <title>Depth-based differentiation of microbial function through sediment-hosted aquifers and enrichment of novel symbionts in the deep terrestrial subsurface.</title>
        <authorList>
            <person name="Probst A.J."/>
            <person name="Ladd B."/>
            <person name="Jarett J.K."/>
            <person name="Geller-Mcgrath D.E."/>
            <person name="Sieber C.M."/>
            <person name="Emerson J.B."/>
            <person name="Anantharaman K."/>
            <person name="Thomas B.C."/>
            <person name="Malmstrom R."/>
            <person name="Stieglmeier M."/>
            <person name="Klingl A."/>
            <person name="Woyke T."/>
            <person name="Ryan C.M."/>
            <person name="Banfield J.F."/>
        </authorList>
    </citation>
    <scope>NUCLEOTIDE SEQUENCE [LARGE SCALE GENOMIC DNA]</scope>
    <source>
        <strain evidence="1">CG10_big_fil_rev_8_21_14_0_10_50_16</strain>
    </source>
</reference>
<dbReference type="EMBL" id="PCYM01000006">
    <property type="protein sequence ID" value="PIR47483.1"/>
    <property type="molecule type" value="Genomic_DNA"/>
</dbReference>
<protein>
    <submittedName>
        <fullName evidence="1">Uncharacterized protein</fullName>
    </submittedName>
</protein>
<evidence type="ECO:0000313" key="1">
    <source>
        <dbReference type="EMBL" id="PIR47483.1"/>
    </source>
</evidence>
<gene>
    <name evidence="1" type="ORF">COV06_03460</name>
</gene>
<dbReference type="Proteomes" id="UP000230084">
    <property type="component" value="Unassembled WGS sequence"/>
</dbReference>
<dbReference type="AlphaFoldDB" id="A0A2H0RLV8"/>
<sequence>MTSFDIEGVMKIIDPGGGRFDVRRQPGNAIDYLRDRLEHACQVGSWVIVVVAVLTEVLRLDEDVVLLSDHVIAVGVLHRLLVEGTHVAGTYSLMEDELINDPQLSEAVFDALYERIRVIALTQEDWCDQLENGANLFLL</sequence>
<evidence type="ECO:0000313" key="2">
    <source>
        <dbReference type="Proteomes" id="UP000230084"/>
    </source>
</evidence>
<name>A0A2H0RLV8_9BACT</name>
<accession>A0A2H0RLV8</accession>